<organism evidence="4 5">
    <name type="scientific">Stutzerimonas nosocomialis</name>
    <dbReference type="NCBI Taxonomy" id="1056496"/>
    <lineage>
        <taxon>Bacteria</taxon>
        <taxon>Pseudomonadati</taxon>
        <taxon>Pseudomonadota</taxon>
        <taxon>Gammaproteobacteria</taxon>
        <taxon>Pseudomonadales</taxon>
        <taxon>Pseudomonadaceae</taxon>
        <taxon>Stutzerimonas</taxon>
    </lineage>
</organism>
<dbReference type="GO" id="GO:0016887">
    <property type="term" value="F:ATP hydrolysis activity"/>
    <property type="evidence" value="ECO:0007669"/>
    <property type="project" value="InterPro"/>
</dbReference>
<accession>A0A5R9QEK3</accession>
<dbReference type="InterPro" id="IPR003439">
    <property type="entry name" value="ABC_transporter-like_ATP-bd"/>
</dbReference>
<dbReference type="SMART" id="SM00382">
    <property type="entry name" value="AAA"/>
    <property type="match status" value="1"/>
</dbReference>
<dbReference type="InterPro" id="IPR017871">
    <property type="entry name" value="ABC_transporter-like_CS"/>
</dbReference>
<dbReference type="InterPro" id="IPR027417">
    <property type="entry name" value="P-loop_NTPase"/>
</dbReference>
<evidence type="ECO:0000313" key="4">
    <source>
        <dbReference type="EMBL" id="TLX63115.1"/>
    </source>
</evidence>
<dbReference type="GO" id="GO:0005524">
    <property type="term" value="F:ATP binding"/>
    <property type="evidence" value="ECO:0007669"/>
    <property type="project" value="UniProtKB-KW"/>
</dbReference>
<dbReference type="PROSITE" id="PS00211">
    <property type="entry name" value="ABC_TRANSPORTER_1"/>
    <property type="match status" value="1"/>
</dbReference>
<dbReference type="Gene3D" id="3.40.50.300">
    <property type="entry name" value="P-loop containing nucleotide triphosphate hydrolases"/>
    <property type="match status" value="1"/>
</dbReference>
<dbReference type="Proteomes" id="UP000306753">
    <property type="component" value="Unassembled WGS sequence"/>
</dbReference>
<reference evidence="4 5" key="1">
    <citation type="journal article" date="2017" name="Eur. J. Clin. Microbiol. Infect. Dis.">
        <title>Uncommonly isolated clinical Pseudomonas: identification and phylogenetic assignation.</title>
        <authorList>
            <person name="Mulet M."/>
            <person name="Gomila M."/>
            <person name="Ramirez A."/>
            <person name="Cardew S."/>
            <person name="Moore E.R."/>
            <person name="Lalucat J."/>
            <person name="Garcia-Valdes E."/>
        </authorList>
    </citation>
    <scope>NUCLEOTIDE SEQUENCE [LARGE SCALE GENOMIC DNA]</scope>
    <source>
        <strain evidence="4 5">SD129</strain>
    </source>
</reference>
<keyword evidence="2" id="KW-0067">ATP-binding</keyword>
<dbReference type="GO" id="GO:0022857">
    <property type="term" value="F:transmembrane transporter activity"/>
    <property type="evidence" value="ECO:0007669"/>
    <property type="project" value="TreeGrafter"/>
</dbReference>
<dbReference type="AlphaFoldDB" id="A0A5R9QEK3"/>
<dbReference type="PROSITE" id="PS50893">
    <property type="entry name" value="ABC_TRANSPORTER_2"/>
    <property type="match status" value="1"/>
</dbReference>
<name>A0A5R9QEK3_9GAMM</name>
<proteinExistence type="predicted"/>
<dbReference type="PANTHER" id="PTHR24220:SF659">
    <property type="entry name" value="TRANSPORTER, PUTATIVE-RELATED"/>
    <property type="match status" value="1"/>
</dbReference>
<dbReference type="GO" id="GO:0005886">
    <property type="term" value="C:plasma membrane"/>
    <property type="evidence" value="ECO:0007669"/>
    <property type="project" value="TreeGrafter"/>
</dbReference>
<dbReference type="PANTHER" id="PTHR24220">
    <property type="entry name" value="IMPORT ATP-BINDING PROTEIN"/>
    <property type="match status" value="1"/>
</dbReference>
<keyword evidence="5" id="KW-1185">Reference proteome</keyword>
<dbReference type="SUPFAM" id="SSF52540">
    <property type="entry name" value="P-loop containing nucleoside triphosphate hydrolases"/>
    <property type="match status" value="1"/>
</dbReference>
<evidence type="ECO:0000313" key="5">
    <source>
        <dbReference type="Proteomes" id="UP000306753"/>
    </source>
</evidence>
<gene>
    <name evidence="4" type="ORF">DN820_12635</name>
</gene>
<dbReference type="RefSeq" id="WP_138411910.1">
    <property type="nucleotide sequence ID" value="NZ_QLAG01000014.1"/>
</dbReference>
<dbReference type="InterPro" id="IPR015854">
    <property type="entry name" value="ABC_transpr_LolD-like"/>
</dbReference>
<evidence type="ECO:0000256" key="1">
    <source>
        <dbReference type="ARBA" id="ARBA00022741"/>
    </source>
</evidence>
<dbReference type="EMBL" id="QLAG01000014">
    <property type="protein sequence ID" value="TLX63115.1"/>
    <property type="molecule type" value="Genomic_DNA"/>
</dbReference>
<feature type="domain" description="ABC transporter" evidence="3">
    <location>
        <begin position="33"/>
        <end position="275"/>
    </location>
</feature>
<comment type="caution">
    <text evidence="4">The sequence shown here is derived from an EMBL/GenBank/DDBJ whole genome shotgun (WGS) entry which is preliminary data.</text>
</comment>
<evidence type="ECO:0000256" key="2">
    <source>
        <dbReference type="ARBA" id="ARBA00022840"/>
    </source>
</evidence>
<protein>
    <submittedName>
        <fullName evidence="4">ABC transporter</fullName>
    </submittedName>
</protein>
<dbReference type="InterPro" id="IPR003593">
    <property type="entry name" value="AAA+_ATPase"/>
</dbReference>
<evidence type="ECO:0000259" key="3">
    <source>
        <dbReference type="PROSITE" id="PS50893"/>
    </source>
</evidence>
<sequence>MRGRTGAAHAHAHAQPCPGLAFDLRHGGHRLSAAGRGVTKRFANSDTPVFTDISFRLNPGQAVALIGANGAGKSTLLRCCVRLIEPDAGRIVLDGVNLCGKSGRGLRLARNRVGFVFQKHCLVPRLSALSNVLHGGLAHHSGPRHWLQGLATQGDREKALHCLEQVGLAHLAHKRCDELSGGQSQRVAIARALMQDPSILFADEPTASLDPQSGEEIMELFAALGRARGLTLFFVSHHIEHALQYADRILGVRDRQLMLDSASGAETLTSLRGFYA</sequence>
<keyword evidence="1" id="KW-0547">Nucleotide-binding</keyword>
<dbReference type="Pfam" id="PF00005">
    <property type="entry name" value="ABC_tran"/>
    <property type="match status" value="1"/>
</dbReference>